<feature type="chain" id="PRO_5045811530" evidence="1">
    <location>
        <begin position="21"/>
        <end position="114"/>
    </location>
</feature>
<accession>A0ABW3SZG3</accession>
<keyword evidence="1" id="KW-0732">Signal</keyword>
<protein>
    <submittedName>
        <fullName evidence="2">Uncharacterized protein</fullName>
    </submittedName>
</protein>
<organism evidence="2 3">
    <name type="scientific">Phenylobacterium conjunctum</name>
    <dbReference type="NCBI Taxonomy" id="1298959"/>
    <lineage>
        <taxon>Bacteria</taxon>
        <taxon>Pseudomonadati</taxon>
        <taxon>Pseudomonadota</taxon>
        <taxon>Alphaproteobacteria</taxon>
        <taxon>Caulobacterales</taxon>
        <taxon>Caulobacteraceae</taxon>
        <taxon>Phenylobacterium</taxon>
    </lineage>
</organism>
<dbReference type="EMBL" id="JBHTLQ010000011">
    <property type="protein sequence ID" value="MFD1190289.1"/>
    <property type="molecule type" value="Genomic_DNA"/>
</dbReference>
<keyword evidence="3" id="KW-1185">Reference proteome</keyword>
<evidence type="ECO:0000313" key="2">
    <source>
        <dbReference type="EMBL" id="MFD1190289.1"/>
    </source>
</evidence>
<reference evidence="3" key="1">
    <citation type="journal article" date="2019" name="Int. J. Syst. Evol. Microbiol.">
        <title>The Global Catalogue of Microorganisms (GCM) 10K type strain sequencing project: providing services to taxonomists for standard genome sequencing and annotation.</title>
        <authorList>
            <consortium name="The Broad Institute Genomics Platform"/>
            <consortium name="The Broad Institute Genome Sequencing Center for Infectious Disease"/>
            <person name="Wu L."/>
            <person name="Ma J."/>
        </authorList>
    </citation>
    <scope>NUCLEOTIDE SEQUENCE [LARGE SCALE GENOMIC DNA]</scope>
    <source>
        <strain evidence="3">CCUG 55074</strain>
    </source>
</reference>
<feature type="signal peptide" evidence="1">
    <location>
        <begin position="1"/>
        <end position="20"/>
    </location>
</feature>
<comment type="caution">
    <text evidence="2">The sequence shown here is derived from an EMBL/GenBank/DDBJ whole genome shotgun (WGS) entry which is preliminary data.</text>
</comment>
<sequence>MVRFSLIAFVTALAAGPALAESPVVPATTSVCLDVNGSLLPVVCHVQGSRLDRRDTICQCPEGARTDASVCAPGERPPVENLALSRARKVAGKDGTLVGDSFEGRRMCVDLSQR</sequence>
<dbReference type="RefSeq" id="WP_374344986.1">
    <property type="nucleotide sequence ID" value="NZ_JBHTLQ010000011.1"/>
</dbReference>
<gene>
    <name evidence="2" type="ORF">ACFQ27_06825</name>
</gene>
<name>A0ABW3SZG3_9CAUL</name>
<evidence type="ECO:0000313" key="3">
    <source>
        <dbReference type="Proteomes" id="UP001597216"/>
    </source>
</evidence>
<proteinExistence type="predicted"/>
<dbReference type="Proteomes" id="UP001597216">
    <property type="component" value="Unassembled WGS sequence"/>
</dbReference>
<evidence type="ECO:0000256" key="1">
    <source>
        <dbReference type="SAM" id="SignalP"/>
    </source>
</evidence>